<dbReference type="Gene3D" id="3.30.300.20">
    <property type="match status" value="1"/>
</dbReference>
<organism evidence="1 2">
    <name type="scientific">Roseateles aquatilis</name>
    <dbReference type="NCBI Taxonomy" id="431061"/>
    <lineage>
        <taxon>Bacteria</taxon>
        <taxon>Pseudomonadati</taxon>
        <taxon>Pseudomonadota</taxon>
        <taxon>Betaproteobacteria</taxon>
        <taxon>Burkholderiales</taxon>
        <taxon>Sphaerotilaceae</taxon>
        <taxon>Roseateles</taxon>
    </lineage>
</organism>
<comment type="caution">
    <text evidence="1">The sequence shown here is derived from an EMBL/GenBank/DDBJ whole genome shotgun (WGS) entry which is preliminary data.</text>
</comment>
<dbReference type="Pfam" id="PF02566">
    <property type="entry name" value="OsmC"/>
    <property type="match status" value="1"/>
</dbReference>
<dbReference type="EMBL" id="NIOF01000003">
    <property type="protein sequence ID" value="OWQ91570.1"/>
    <property type="molecule type" value="Genomic_DNA"/>
</dbReference>
<sequence>MSIQIQRDKTGPMRQTVRIRNHTLTADQSVAGGGEDAGPDPHELYDAALGACKALTVLWYAQRKGLPVEDVLVEVERDGSQEQQGTYKLRASMTFVGDLTDADRERLLQVAAKCPVHKLMTQVTTEIETVMAG</sequence>
<proteinExistence type="predicted"/>
<dbReference type="AlphaFoldDB" id="A0A246JG90"/>
<evidence type="ECO:0000313" key="1">
    <source>
        <dbReference type="EMBL" id="OWQ91570.1"/>
    </source>
</evidence>
<reference evidence="1 2" key="1">
    <citation type="journal article" date="2008" name="Int. J. Syst. Evol. Microbiol.">
        <title>Description of Roseateles aquatilis sp. nov. and Roseateles terrae sp. nov., in the class Betaproteobacteria, and emended description of the genus Roseateles.</title>
        <authorList>
            <person name="Gomila M."/>
            <person name="Bowien B."/>
            <person name="Falsen E."/>
            <person name="Moore E.R."/>
            <person name="Lalucat J."/>
        </authorList>
    </citation>
    <scope>NUCLEOTIDE SEQUENCE [LARGE SCALE GENOMIC DNA]</scope>
    <source>
        <strain evidence="1 2">CCUG 48205</strain>
    </source>
</reference>
<protein>
    <submittedName>
        <fullName evidence="1">Osmotically inducible protein OsmC</fullName>
    </submittedName>
</protein>
<dbReference type="Proteomes" id="UP000197468">
    <property type="component" value="Unassembled WGS sequence"/>
</dbReference>
<dbReference type="SUPFAM" id="SSF82784">
    <property type="entry name" value="OsmC-like"/>
    <property type="match status" value="1"/>
</dbReference>
<dbReference type="RefSeq" id="WP_088384797.1">
    <property type="nucleotide sequence ID" value="NZ_NIOF01000003.1"/>
</dbReference>
<dbReference type="PANTHER" id="PTHR39624:SF2">
    <property type="entry name" value="OSMC-LIKE PROTEIN"/>
    <property type="match status" value="1"/>
</dbReference>
<evidence type="ECO:0000313" key="2">
    <source>
        <dbReference type="Proteomes" id="UP000197468"/>
    </source>
</evidence>
<keyword evidence="2" id="KW-1185">Reference proteome</keyword>
<dbReference type="InterPro" id="IPR036102">
    <property type="entry name" value="OsmC/Ohrsf"/>
</dbReference>
<gene>
    <name evidence="1" type="ORF">CDN99_10550</name>
</gene>
<accession>A0A246JG90</accession>
<dbReference type="OrthoDB" id="9789573at2"/>
<dbReference type="PANTHER" id="PTHR39624">
    <property type="entry name" value="PROTEIN INVOLVED IN RIMO-MEDIATED BETA-METHYLTHIOLATION OF RIBOSOMAL PROTEIN S12 YCAO"/>
    <property type="match status" value="1"/>
</dbReference>
<dbReference type="InterPro" id="IPR003718">
    <property type="entry name" value="OsmC/Ohr_fam"/>
</dbReference>
<dbReference type="InterPro" id="IPR015946">
    <property type="entry name" value="KH_dom-like_a/b"/>
</dbReference>
<name>A0A246JG90_9BURK</name>